<sequence length="331" mass="37530">MSGERRYTCHASRKLILICSAGNRRTRMFIIMLDKQVYNSEGPQGRPLQRRNGPAWVHTLCASFIGFHRQSSGCIYACDSNGDVMDDGGDFEDDVSEASSDTCAKENSDEKDKEETNKVGPTEMDAARKFDNTKAIGMKENGYNTDEPNAKKQTENDIDGGEKQMEEEQGFEDDESEDIEIMETHHMVVATEKNWPEYFSVLKGLRHLKCQICHANDRATNVLRVPIQCSFGDSAQNEMFVHVILPKPKRAKKSKSRYACVDEVCRSALHVGCARWRAVNEDYYVHFWPGIPSDENDNPVCELYCKKHAYSAVDSAKRFMLGNDDRHTTAE</sequence>
<protein>
    <submittedName>
        <fullName evidence="2">Uncharacterized protein</fullName>
    </submittedName>
</protein>
<feature type="region of interest" description="Disordered" evidence="1">
    <location>
        <begin position="88"/>
        <end position="173"/>
    </location>
</feature>
<accession>A0A7S1BVM9</accession>
<evidence type="ECO:0000256" key="1">
    <source>
        <dbReference type="SAM" id="MobiDB-lite"/>
    </source>
</evidence>
<proteinExistence type="predicted"/>
<organism evidence="2">
    <name type="scientific">Corethron hystrix</name>
    <dbReference type="NCBI Taxonomy" id="216773"/>
    <lineage>
        <taxon>Eukaryota</taxon>
        <taxon>Sar</taxon>
        <taxon>Stramenopiles</taxon>
        <taxon>Ochrophyta</taxon>
        <taxon>Bacillariophyta</taxon>
        <taxon>Coscinodiscophyceae</taxon>
        <taxon>Corethrophycidae</taxon>
        <taxon>Corethrales</taxon>
        <taxon>Corethraceae</taxon>
        <taxon>Corethron</taxon>
    </lineage>
</organism>
<evidence type="ECO:0000313" key="2">
    <source>
        <dbReference type="EMBL" id="CAD8897532.1"/>
    </source>
</evidence>
<name>A0A7S1BVM9_9STRA</name>
<reference evidence="2" key="1">
    <citation type="submission" date="2021-01" db="EMBL/GenBank/DDBJ databases">
        <authorList>
            <person name="Corre E."/>
            <person name="Pelletier E."/>
            <person name="Niang G."/>
            <person name="Scheremetjew M."/>
            <person name="Finn R."/>
            <person name="Kale V."/>
            <person name="Holt S."/>
            <person name="Cochrane G."/>
            <person name="Meng A."/>
            <person name="Brown T."/>
            <person name="Cohen L."/>
        </authorList>
    </citation>
    <scope>NUCLEOTIDE SEQUENCE</scope>
    <source>
        <strain evidence="2">308</strain>
    </source>
</reference>
<dbReference type="AlphaFoldDB" id="A0A7S1BVM9"/>
<feature type="compositionally biased region" description="Basic and acidic residues" evidence="1">
    <location>
        <begin position="148"/>
        <end position="166"/>
    </location>
</feature>
<dbReference type="EMBL" id="HBFR01033881">
    <property type="protein sequence ID" value="CAD8897532.1"/>
    <property type="molecule type" value="Transcribed_RNA"/>
</dbReference>
<gene>
    <name evidence="2" type="ORF">CHYS00102_LOCUS24746</name>
</gene>
<feature type="compositionally biased region" description="Basic and acidic residues" evidence="1">
    <location>
        <begin position="103"/>
        <end position="117"/>
    </location>
</feature>